<dbReference type="Pfam" id="PF00787">
    <property type="entry name" value="PX"/>
    <property type="match status" value="1"/>
</dbReference>
<name>A0A060ZSQ8_ONCMY</name>
<comment type="similarity">
    <text evidence="2">Belongs to the sorting nexin family.</text>
</comment>
<evidence type="ECO:0000259" key="6">
    <source>
        <dbReference type="PROSITE" id="PS50195"/>
    </source>
</evidence>
<gene>
    <name evidence="7" type="ORF">GSONMT00033520001</name>
</gene>
<dbReference type="PANTHER" id="PTHR45827:SF4">
    <property type="entry name" value="SORTING NEXIN-18"/>
    <property type="match status" value="1"/>
</dbReference>
<dbReference type="GO" id="GO:0016197">
    <property type="term" value="P:endosomal transport"/>
    <property type="evidence" value="ECO:0007669"/>
    <property type="project" value="TreeGrafter"/>
</dbReference>
<feature type="domain" description="PX" evidence="6">
    <location>
        <begin position="20"/>
        <end position="101"/>
    </location>
</feature>
<feature type="non-terminal residue" evidence="7">
    <location>
        <position position="101"/>
    </location>
</feature>
<dbReference type="PaxDb" id="8022-A0A060ZSQ8"/>
<dbReference type="GO" id="GO:0035091">
    <property type="term" value="F:phosphatidylinositol binding"/>
    <property type="evidence" value="ECO:0007669"/>
    <property type="project" value="InterPro"/>
</dbReference>
<dbReference type="GO" id="GO:0036089">
    <property type="term" value="P:cleavage furrow formation"/>
    <property type="evidence" value="ECO:0007669"/>
    <property type="project" value="TreeGrafter"/>
</dbReference>
<dbReference type="PANTHER" id="PTHR45827">
    <property type="entry name" value="SORTING NEXIN"/>
    <property type="match status" value="1"/>
</dbReference>
<sequence>MATDRLHTECQHRCLKVATQELCYDDPTKQTKFKGMKSYIAYKLTPTHTQTQVNRRYKHFDWLYARLVEKFPVISVPHIPEKQATGRFEEDFISKRRKGLI</sequence>
<evidence type="ECO:0000313" key="8">
    <source>
        <dbReference type="Proteomes" id="UP000193380"/>
    </source>
</evidence>
<evidence type="ECO:0000256" key="4">
    <source>
        <dbReference type="ARBA" id="ARBA00023136"/>
    </source>
</evidence>
<dbReference type="GO" id="GO:0030659">
    <property type="term" value="C:cytoplasmic vesicle membrane"/>
    <property type="evidence" value="ECO:0007669"/>
    <property type="project" value="UniProtKB-SubCell"/>
</dbReference>
<dbReference type="STRING" id="8022.A0A060ZSQ8"/>
<dbReference type="InterPro" id="IPR036871">
    <property type="entry name" value="PX_dom_sf"/>
</dbReference>
<reference evidence="7" key="1">
    <citation type="journal article" date="2014" name="Nat. Commun.">
        <title>The rainbow trout genome provides novel insights into evolution after whole-genome duplication in vertebrates.</title>
        <authorList>
            <person name="Berthelot C."/>
            <person name="Brunet F."/>
            <person name="Chalopin D."/>
            <person name="Juanchich A."/>
            <person name="Bernard M."/>
            <person name="Noel B."/>
            <person name="Bento P."/>
            <person name="Da Silva C."/>
            <person name="Labadie K."/>
            <person name="Alberti A."/>
            <person name="Aury J.M."/>
            <person name="Louis A."/>
            <person name="Dehais P."/>
            <person name="Bardou P."/>
            <person name="Montfort J."/>
            <person name="Klopp C."/>
            <person name="Cabau C."/>
            <person name="Gaspin C."/>
            <person name="Thorgaard G.H."/>
            <person name="Boussaha M."/>
            <person name="Quillet E."/>
            <person name="Guyomard R."/>
            <person name="Galiana D."/>
            <person name="Bobe J."/>
            <person name="Volff J.N."/>
            <person name="Genet C."/>
            <person name="Wincker P."/>
            <person name="Jaillon O."/>
            <person name="Roest Crollius H."/>
            <person name="Guiguen Y."/>
        </authorList>
    </citation>
    <scope>NUCLEOTIDE SEQUENCE [LARGE SCALE GENOMIC DNA]</scope>
</reference>
<dbReference type="EMBL" id="FR970447">
    <property type="protein sequence ID" value="CDR09155.1"/>
    <property type="molecule type" value="Genomic_DNA"/>
</dbReference>
<dbReference type="PROSITE" id="PS50195">
    <property type="entry name" value="PX"/>
    <property type="match status" value="1"/>
</dbReference>
<dbReference type="Proteomes" id="UP000193380">
    <property type="component" value="Unassembled WGS sequence"/>
</dbReference>
<evidence type="ECO:0000256" key="1">
    <source>
        <dbReference type="ARBA" id="ARBA00004156"/>
    </source>
</evidence>
<keyword evidence="3" id="KW-0728">SH3 domain</keyword>
<protein>
    <recommendedName>
        <fullName evidence="6">PX domain-containing protein</fullName>
    </recommendedName>
</protein>
<dbReference type="FunFam" id="3.30.1520.10:FF:000004">
    <property type="entry name" value="Sorting nexin"/>
    <property type="match status" value="1"/>
</dbReference>
<dbReference type="GO" id="GO:0005886">
    <property type="term" value="C:plasma membrane"/>
    <property type="evidence" value="ECO:0007669"/>
    <property type="project" value="TreeGrafter"/>
</dbReference>
<dbReference type="AlphaFoldDB" id="A0A060ZSQ8"/>
<dbReference type="InterPro" id="IPR001683">
    <property type="entry name" value="PX_dom"/>
</dbReference>
<evidence type="ECO:0000313" key="7">
    <source>
        <dbReference type="EMBL" id="CDR09155.1"/>
    </source>
</evidence>
<reference evidence="7" key="2">
    <citation type="submission" date="2014-03" db="EMBL/GenBank/DDBJ databases">
        <authorList>
            <person name="Genoscope - CEA"/>
        </authorList>
    </citation>
    <scope>NUCLEOTIDE SEQUENCE</scope>
</reference>
<keyword evidence="4" id="KW-0472">Membrane</keyword>
<dbReference type="Gene3D" id="3.30.1520.10">
    <property type="entry name" value="Phox-like domain"/>
    <property type="match status" value="1"/>
</dbReference>
<evidence type="ECO:0000256" key="5">
    <source>
        <dbReference type="ARBA" id="ARBA00023329"/>
    </source>
</evidence>
<evidence type="ECO:0000256" key="2">
    <source>
        <dbReference type="ARBA" id="ARBA00010883"/>
    </source>
</evidence>
<organism evidence="7 8">
    <name type="scientific">Oncorhynchus mykiss</name>
    <name type="common">Rainbow trout</name>
    <name type="synonym">Salmo gairdneri</name>
    <dbReference type="NCBI Taxonomy" id="8022"/>
    <lineage>
        <taxon>Eukaryota</taxon>
        <taxon>Metazoa</taxon>
        <taxon>Chordata</taxon>
        <taxon>Craniata</taxon>
        <taxon>Vertebrata</taxon>
        <taxon>Euteleostomi</taxon>
        <taxon>Actinopterygii</taxon>
        <taxon>Neopterygii</taxon>
        <taxon>Teleostei</taxon>
        <taxon>Protacanthopterygii</taxon>
        <taxon>Salmoniformes</taxon>
        <taxon>Salmonidae</taxon>
        <taxon>Salmoninae</taxon>
        <taxon>Oncorhynchus</taxon>
    </lineage>
</organism>
<keyword evidence="5" id="KW-0968">Cytoplasmic vesicle</keyword>
<dbReference type="SUPFAM" id="SSF64268">
    <property type="entry name" value="PX domain"/>
    <property type="match status" value="1"/>
</dbReference>
<dbReference type="GO" id="GO:0097320">
    <property type="term" value="P:plasma membrane tubulation"/>
    <property type="evidence" value="ECO:0007669"/>
    <property type="project" value="TreeGrafter"/>
</dbReference>
<accession>A0A060ZSQ8</accession>
<dbReference type="GO" id="GO:0006897">
    <property type="term" value="P:endocytosis"/>
    <property type="evidence" value="ECO:0007669"/>
    <property type="project" value="TreeGrafter"/>
</dbReference>
<evidence type="ECO:0000256" key="3">
    <source>
        <dbReference type="ARBA" id="ARBA00022443"/>
    </source>
</evidence>
<comment type="subcellular location">
    <subcellularLocation>
        <location evidence="1">Cytoplasmic vesicle membrane</location>
    </subcellularLocation>
</comment>
<proteinExistence type="inferred from homology"/>